<keyword evidence="2" id="KW-0238">DNA-binding</keyword>
<feature type="compositionally biased region" description="Basic and acidic residues" evidence="5">
    <location>
        <begin position="137"/>
        <end position="147"/>
    </location>
</feature>
<proteinExistence type="predicted"/>
<dbReference type="Gene3D" id="1.10.10.60">
    <property type="entry name" value="Homeodomain-like"/>
    <property type="match status" value="1"/>
</dbReference>
<evidence type="ECO:0000256" key="1">
    <source>
        <dbReference type="ARBA" id="ARBA00023015"/>
    </source>
</evidence>
<comment type="caution">
    <text evidence="9">The sequence shown here is derived from an EMBL/GenBank/DDBJ whole genome shotgun (WGS) entry which is preliminary data.</text>
</comment>
<evidence type="ECO:0000256" key="5">
    <source>
        <dbReference type="SAM" id="MobiDB-lite"/>
    </source>
</evidence>
<organism evidence="9 10">
    <name type="scientific">Taxus chinensis</name>
    <name type="common">Chinese yew</name>
    <name type="synonym">Taxus wallichiana var. chinensis</name>
    <dbReference type="NCBI Taxonomy" id="29808"/>
    <lineage>
        <taxon>Eukaryota</taxon>
        <taxon>Viridiplantae</taxon>
        <taxon>Streptophyta</taxon>
        <taxon>Embryophyta</taxon>
        <taxon>Tracheophyta</taxon>
        <taxon>Spermatophyta</taxon>
        <taxon>Pinopsida</taxon>
        <taxon>Pinidae</taxon>
        <taxon>Conifers II</taxon>
        <taxon>Cupressales</taxon>
        <taxon>Taxaceae</taxon>
        <taxon>Taxus</taxon>
    </lineage>
</organism>
<feature type="compositionally biased region" description="Polar residues" evidence="5">
    <location>
        <begin position="298"/>
        <end position="311"/>
    </location>
</feature>
<dbReference type="GO" id="GO:0005634">
    <property type="term" value="C:nucleus"/>
    <property type="evidence" value="ECO:0007669"/>
    <property type="project" value="UniProtKB-ARBA"/>
</dbReference>
<protein>
    <recommendedName>
        <fullName evidence="11">SWI/SNF complex subunit SWI3D</fullName>
    </recommendedName>
</protein>
<dbReference type="SMART" id="SM00717">
    <property type="entry name" value="SANT"/>
    <property type="match status" value="1"/>
</dbReference>
<feature type="compositionally biased region" description="Low complexity" evidence="5">
    <location>
        <begin position="117"/>
        <end position="129"/>
    </location>
</feature>
<dbReference type="PROSITE" id="PS51294">
    <property type="entry name" value="HTH_MYB"/>
    <property type="match status" value="1"/>
</dbReference>
<evidence type="ECO:0000259" key="7">
    <source>
        <dbReference type="PROSITE" id="PS51293"/>
    </source>
</evidence>
<accession>A0AA38CQ28</accession>
<reference evidence="9 10" key="1">
    <citation type="journal article" date="2021" name="Nat. Plants">
        <title>The Taxus genome provides insights into paclitaxel biosynthesis.</title>
        <authorList>
            <person name="Xiong X."/>
            <person name="Gou J."/>
            <person name="Liao Q."/>
            <person name="Li Y."/>
            <person name="Zhou Q."/>
            <person name="Bi G."/>
            <person name="Li C."/>
            <person name="Du R."/>
            <person name="Wang X."/>
            <person name="Sun T."/>
            <person name="Guo L."/>
            <person name="Liang H."/>
            <person name="Lu P."/>
            <person name="Wu Y."/>
            <person name="Zhang Z."/>
            <person name="Ro D.K."/>
            <person name="Shang Y."/>
            <person name="Huang S."/>
            <person name="Yan J."/>
        </authorList>
    </citation>
    <scope>NUCLEOTIDE SEQUENCE [LARGE SCALE GENOMIC DNA]</scope>
    <source>
        <strain evidence="9">Ta-2019</strain>
    </source>
</reference>
<dbReference type="InterPro" id="IPR001005">
    <property type="entry name" value="SANT/Myb"/>
</dbReference>
<evidence type="ECO:0000256" key="2">
    <source>
        <dbReference type="ARBA" id="ARBA00023125"/>
    </source>
</evidence>
<dbReference type="InterPro" id="IPR009057">
    <property type="entry name" value="Homeodomain-like_sf"/>
</dbReference>
<evidence type="ECO:0008006" key="11">
    <source>
        <dbReference type="Google" id="ProtNLM"/>
    </source>
</evidence>
<feature type="region of interest" description="Disordered" evidence="5">
    <location>
        <begin position="538"/>
        <end position="602"/>
    </location>
</feature>
<feature type="compositionally biased region" description="Low complexity" evidence="5">
    <location>
        <begin position="312"/>
        <end position="322"/>
    </location>
</feature>
<feature type="compositionally biased region" description="Low complexity" evidence="5">
    <location>
        <begin position="560"/>
        <end position="581"/>
    </location>
</feature>
<feature type="region of interest" description="Disordered" evidence="5">
    <location>
        <begin position="112"/>
        <end position="153"/>
    </location>
</feature>
<feature type="domain" description="SANT" evidence="7">
    <location>
        <begin position="34"/>
        <end position="85"/>
    </location>
</feature>
<keyword evidence="3" id="KW-0804">Transcription</keyword>
<dbReference type="InterPro" id="IPR017930">
    <property type="entry name" value="Myb_dom"/>
</dbReference>
<keyword evidence="10" id="KW-1185">Reference proteome</keyword>
<dbReference type="AlphaFoldDB" id="A0AA38CQ28"/>
<evidence type="ECO:0000313" key="10">
    <source>
        <dbReference type="Proteomes" id="UP000824469"/>
    </source>
</evidence>
<dbReference type="Proteomes" id="UP000824469">
    <property type="component" value="Unassembled WGS sequence"/>
</dbReference>
<feature type="compositionally biased region" description="Basic and acidic residues" evidence="5">
    <location>
        <begin position="268"/>
        <end position="284"/>
    </location>
</feature>
<feature type="domain" description="HTH myb-type" evidence="8">
    <location>
        <begin position="31"/>
        <end position="73"/>
    </location>
</feature>
<gene>
    <name evidence="9" type="ORF">KI387_012197</name>
</gene>
<dbReference type="InterPro" id="IPR017884">
    <property type="entry name" value="SANT_dom"/>
</dbReference>
<dbReference type="EMBL" id="JAHRHJ020000009">
    <property type="protein sequence ID" value="KAH9300614.1"/>
    <property type="molecule type" value="Genomic_DNA"/>
</dbReference>
<evidence type="ECO:0000256" key="4">
    <source>
        <dbReference type="ARBA" id="ARBA00023242"/>
    </source>
</evidence>
<evidence type="ECO:0000259" key="6">
    <source>
        <dbReference type="PROSITE" id="PS50090"/>
    </source>
</evidence>
<keyword evidence="1" id="KW-0805">Transcription regulation</keyword>
<evidence type="ECO:0000256" key="3">
    <source>
        <dbReference type="ARBA" id="ARBA00023163"/>
    </source>
</evidence>
<dbReference type="SUPFAM" id="SSF46689">
    <property type="entry name" value="Homeodomain-like"/>
    <property type="match status" value="1"/>
</dbReference>
<sequence>FDLCSECFNAEKFGPGMTSTDFILMEPMTERAGVSGGSWTDQEILLLLEALELYGDNWNEIAEHVATKSKAQCILQFIRLPIEDPFLEDKDMPDAIIQNSLETVLGNKDSTIAAPQSTSESPVAKSSSSEDLPGVSKNDDVKSKQVDEGEPSENIVQNDAIKAVIAAFQAVGALSGSEESLSFAEAGNPVMALVAFLAAMVGREVAAASAQSALKAMRDNIPAMQLVAKHCFRLEDPSVDSRDEITNSKVLDAVGRPDDQELENESLSLEHSKISGEDPSKKIDVSAISEAPKETETLEASASFQESQVGPGSSNSTTTNGENTEKVDPEQACSAIGEKTDKVDIEQICSANEKKCPGDSIEVEDSHSMDTTKNEIEKKCPEDLVEVEDSRPLDCLMSTNEEKCVEDSADAEDANRLEKMKRAAITVLSGAAVKAKFLADQEEEHIRQFVTEAINNQLIKIEFKLRHFRELESALGKSREQIERERQWLLMEHANIVAARFSLPSAQPRSISLPSAIGNSSTVALSRFLPGGGLRPVPNMNAGTGKPPVFTSPMAQIRNVTPPTVPSSSAPGPSSATGGTSQMLDPREALPPRGANLGSGFL</sequence>
<dbReference type="PROSITE" id="PS51293">
    <property type="entry name" value="SANT"/>
    <property type="match status" value="1"/>
</dbReference>
<feature type="non-terminal residue" evidence="9">
    <location>
        <position position="1"/>
    </location>
</feature>
<dbReference type="PANTHER" id="PTHR12802">
    <property type="entry name" value="SWI/SNF COMPLEX-RELATED"/>
    <property type="match status" value="1"/>
</dbReference>
<dbReference type="GO" id="GO:0003677">
    <property type="term" value="F:DNA binding"/>
    <property type="evidence" value="ECO:0007669"/>
    <property type="project" value="UniProtKB-KW"/>
</dbReference>
<dbReference type="Pfam" id="PF00249">
    <property type="entry name" value="Myb_DNA-binding"/>
    <property type="match status" value="1"/>
</dbReference>
<evidence type="ECO:0000259" key="8">
    <source>
        <dbReference type="PROSITE" id="PS51294"/>
    </source>
</evidence>
<dbReference type="CDD" id="cd00167">
    <property type="entry name" value="SANT"/>
    <property type="match status" value="1"/>
</dbReference>
<keyword evidence="4" id="KW-0539">Nucleus</keyword>
<dbReference type="FunFam" id="1.10.10.60:FF:000014">
    <property type="entry name" value="SWI/SNF complex subunit SMARCC2 isoform C"/>
    <property type="match status" value="1"/>
</dbReference>
<dbReference type="InterPro" id="IPR032451">
    <property type="entry name" value="SMARCC_C"/>
</dbReference>
<dbReference type="Pfam" id="PF16495">
    <property type="entry name" value="SWIRM-assoc_1"/>
    <property type="match status" value="1"/>
</dbReference>
<evidence type="ECO:0000313" key="9">
    <source>
        <dbReference type="EMBL" id="KAH9300614.1"/>
    </source>
</evidence>
<name>A0AA38CQ28_TAXCH</name>
<dbReference type="PANTHER" id="PTHR12802:SF41">
    <property type="entry name" value="BRAHMA ASSOCIATED PROTEIN 155 KDA"/>
    <property type="match status" value="1"/>
</dbReference>
<dbReference type="PROSITE" id="PS50090">
    <property type="entry name" value="MYB_LIKE"/>
    <property type="match status" value="1"/>
</dbReference>
<feature type="region of interest" description="Disordered" evidence="5">
    <location>
        <begin position="253"/>
        <end position="329"/>
    </location>
</feature>
<feature type="domain" description="Myb-like" evidence="6">
    <location>
        <begin position="31"/>
        <end position="81"/>
    </location>
</feature>